<reference evidence="3" key="2">
    <citation type="journal article" date="2013" name="Nat. Commun.">
        <title>Genome of the Chinese tree shrew.</title>
        <authorList>
            <person name="Fan Y."/>
            <person name="Huang Z.Y."/>
            <person name="Cao C.C."/>
            <person name="Chen C.S."/>
            <person name="Chen Y.X."/>
            <person name="Fan D.D."/>
            <person name="He J."/>
            <person name="Hou H.L."/>
            <person name="Hu L."/>
            <person name="Hu X.T."/>
            <person name="Jiang X.T."/>
            <person name="Lai R."/>
            <person name="Lang Y.S."/>
            <person name="Liang B."/>
            <person name="Liao S.G."/>
            <person name="Mu D."/>
            <person name="Ma Y.Y."/>
            <person name="Niu Y.Y."/>
            <person name="Sun X.Q."/>
            <person name="Xia J.Q."/>
            <person name="Xiao J."/>
            <person name="Xiong Z.Q."/>
            <person name="Xu L."/>
            <person name="Yang L."/>
            <person name="Zhang Y."/>
            <person name="Zhao W."/>
            <person name="Zhao X.D."/>
            <person name="Zheng Y.T."/>
            <person name="Zhou J.M."/>
            <person name="Zhu Y.B."/>
            <person name="Zhang G.J."/>
            <person name="Wang J."/>
            <person name="Yao Y.G."/>
        </authorList>
    </citation>
    <scope>NUCLEOTIDE SEQUENCE [LARGE SCALE GENOMIC DNA]</scope>
</reference>
<dbReference type="AlphaFoldDB" id="L9KN95"/>
<sequence length="278" mass="29058">MSVLGAPCKYQAMGWTPESPSQRLSSLPLTHVFKPLKDKALSSLTRAGKAHRVGGLCGVGFGCVVSVHHPAFCPAAGFLTLGQPSTGEAGKAPRAVAWTGLSPLSLRAKPWFSASGYDGTVPATETWPLENEVEIKPVKGEYACHLESNSGDDKQGGLCRSPEWRSPGGVLGTEKARAQRAGKLPYRIHPSALPWLTAEFPSSRHAPGPGGAGLNRQKAVTTPACVSSQPDGMAGTHPADTVPVNSPWPRESPSQPQLEASAAARAEGGQLRASSCEL</sequence>
<feature type="region of interest" description="Disordered" evidence="1">
    <location>
        <begin position="147"/>
        <end position="171"/>
    </location>
</feature>
<dbReference type="InParanoid" id="L9KN95"/>
<protein>
    <submittedName>
        <fullName evidence="2">Uncharacterized protein</fullName>
    </submittedName>
</protein>
<name>L9KN95_TUPCH</name>
<accession>L9KN95</accession>
<gene>
    <name evidence="2" type="ORF">TREES_T100013192</name>
</gene>
<proteinExistence type="predicted"/>
<keyword evidence="3" id="KW-1185">Reference proteome</keyword>
<reference evidence="3" key="1">
    <citation type="submission" date="2012-07" db="EMBL/GenBank/DDBJ databases">
        <title>Genome of the Chinese tree shrew, a rising model animal genetically related to primates.</title>
        <authorList>
            <person name="Zhang G."/>
            <person name="Fan Y."/>
            <person name="Yao Y."/>
            <person name="Huang Z."/>
        </authorList>
    </citation>
    <scope>NUCLEOTIDE SEQUENCE [LARGE SCALE GENOMIC DNA]</scope>
</reference>
<dbReference type="EMBL" id="KB320750">
    <property type="protein sequence ID" value="ELW64261.1"/>
    <property type="molecule type" value="Genomic_DNA"/>
</dbReference>
<evidence type="ECO:0000313" key="3">
    <source>
        <dbReference type="Proteomes" id="UP000011518"/>
    </source>
</evidence>
<evidence type="ECO:0000313" key="2">
    <source>
        <dbReference type="EMBL" id="ELW64261.1"/>
    </source>
</evidence>
<feature type="region of interest" description="Disordered" evidence="1">
    <location>
        <begin position="200"/>
        <end position="278"/>
    </location>
</feature>
<evidence type="ECO:0000256" key="1">
    <source>
        <dbReference type="SAM" id="MobiDB-lite"/>
    </source>
</evidence>
<organism evidence="2 3">
    <name type="scientific">Tupaia chinensis</name>
    <name type="common">Chinese tree shrew</name>
    <name type="synonym">Tupaia belangeri chinensis</name>
    <dbReference type="NCBI Taxonomy" id="246437"/>
    <lineage>
        <taxon>Eukaryota</taxon>
        <taxon>Metazoa</taxon>
        <taxon>Chordata</taxon>
        <taxon>Craniata</taxon>
        <taxon>Vertebrata</taxon>
        <taxon>Euteleostomi</taxon>
        <taxon>Mammalia</taxon>
        <taxon>Eutheria</taxon>
        <taxon>Euarchontoglires</taxon>
        <taxon>Scandentia</taxon>
        <taxon>Tupaiidae</taxon>
        <taxon>Tupaia</taxon>
    </lineage>
</organism>
<feature type="compositionally biased region" description="Polar residues" evidence="1">
    <location>
        <begin position="218"/>
        <end position="230"/>
    </location>
</feature>
<dbReference type="Proteomes" id="UP000011518">
    <property type="component" value="Unassembled WGS sequence"/>
</dbReference>